<accession>A0ABS4IRE6</accession>
<dbReference type="Proteomes" id="UP001519287">
    <property type="component" value="Unassembled WGS sequence"/>
</dbReference>
<dbReference type="CDD" id="cd01292">
    <property type="entry name" value="metallo-dependent_hydrolases"/>
    <property type="match status" value="1"/>
</dbReference>
<keyword evidence="4" id="KW-1185">Reference proteome</keyword>
<dbReference type="PANTHER" id="PTHR21240:SF28">
    <property type="entry name" value="ISO-OROTATE DECARBOXYLASE (EUROFUNG)"/>
    <property type="match status" value="1"/>
</dbReference>
<evidence type="ECO:0000259" key="2">
    <source>
        <dbReference type="Pfam" id="PF04909"/>
    </source>
</evidence>
<evidence type="ECO:0000313" key="4">
    <source>
        <dbReference type="Proteomes" id="UP001519287"/>
    </source>
</evidence>
<protein>
    <submittedName>
        <fullName evidence="3">TIM-barrel fold metal-dependent hydrolase</fullName>
    </submittedName>
</protein>
<dbReference type="Gene3D" id="3.20.20.140">
    <property type="entry name" value="Metal-dependent hydrolases"/>
    <property type="match status" value="1"/>
</dbReference>
<dbReference type="GO" id="GO:0016787">
    <property type="term" value="F:hydrolase activity"/>
    <property type="evidence" value="ECO:0007669"/>
    <property type="project" value="UniProtKB-KW"/>
</dbReference>
<feature type="domain" description="Amidohydrolase-related" evidence="2">
    <location>
        <begin position="19"/>
        <end position="268"/>
    </location>
</feature>
<name>A0ABS4IRE6_9BACL</name>
<keyword evidence="3" id="KW-0378">Hydrolase</keyword>
<dbReference type="InterPro" id="IPR032466">
    <property type="entry name" value="Metal_Hydrolase"/>
</dbReference>
<reference evidence="3 4" key="1">
    <citation type="submission" date="2021-03" db="EMBL/GenBank/DDBJ databases">
        <title>Genomic Encyclopedia of Type Strains, Phase IV (KMG-IV): sequencing the most valuable type-strain genomes for metagenomic binning, comparative biology and taxonomic classification.</title>
        <authorList>
            <person name="Goeker M."/>
        </authorList>
    </citation>
    <scope>NUCLEOTIDE SEQUENCE [LARGE SCALE GENOMIC DNA]</scope>
    <source>
        <strain evidence="3 4">DSM 26048</strain>
    </source>
</reference>
<evidence type="ECO:0000313" key="3">
    <source>
        <dbReference type="EMBL" id="MBP1990141.1"/>
    </source>
</evidence>
<dbReference type="EMBL" id="JAGGLB010000004">
    <property type="protein sequence ID" value="MBP1990141.1"/>
    <property type="molecule type" value="Genomic_DNA"/>
</dbReference>
<dbReference type="InterPro" id="IPR032465">
    <property type="entry name" value="ACMSD"/>
</dbReference>
<sequence>MLLKEYAEQGIPLKDVSVIDVHSHIGPYAGNYVPYSHDEEAQMLQFTKNLDRVGVDYAIVSMLRGLHTHELEANLDLAKMMETNRKILGWITYIPSLQQKSLEMAEQCFSISNRFVGIKIHPEFNMHPIDGAGYEPMWEYADAKGLLVLVHIWGRCPYSDPERLRGIAKKYRNLTVLIGHSGGEEPGTTTAIELSNTYDNMFLDLTGAFICSKRTLEHFVRRADSDKLLFSSDAVFNNLTYDLGEILYARVSEEIKAKVLGLNAQRLLKDFI</sequence>
<dbReference type="InterPro" id="IPR006680">
    <property type="entry name" value="Amidohydro-rel"/>
</dbReference>
<organism evidence="3 4">
    <name type="scientific">Paenibacillus eucommiae</name>
    <dbReference type="NCBI Taxonomy" id="1355755"/>
    <lineage>
        <taxon>Bacteria</taxon>
        <taxon>Bacillati</taxon>
        <taxon>Bacillota</taxon>
        <taxon>Bacilli</taxon>
        <taxon>Bacillales</taxon>
        <taxon>Paenibacillaceae</taxon>
        <taxon>Paenibacillus</taxon>
    </lineage>
</organism>
<comment type="caution">
    <text evidence="3">The sequence shown here is derived from an EMBL/GenBank/DDBJ whole genome shotgun (WGS) entry which is preliminary data.</text>
</comment>
<gene>
    <name evidence="3" type="ORF">J2Z66_001739</name>
</gene>
<dbReference type="Pfam" id="PF04909">
    <property type="entry name" value="Amidohydro_2"/>
    <property type="match status" value="1"/>
</dbReference>
<keyword evidence="1" id="KW-0456">Lyase</keyword>
<dbReference type="SUPFAM" id="SSF51556">
    <property type="entry name" value="Metallo-dependent hydrolases"/>
    <property type="match status" value="1"/>
</dbReference>
<evidence type="ECO:0000256" key="1">
    <source>
        <dbReference type="ARBA" id="ARBA00023239"/>
    </source>
</evidence>
<dbReference type="PANTHER" id="PTHR21240">
    <property type="entry name" value="2-AMINO-3-CARBOXYLMUCONATE-6-SEMIALDEHYDE DECARBOXYLASE"/>
    <property type="match status" value="1"/>
</dbReference>
<proteinExistence type="predicted"/>
<dbReference type="RefSeq" id="WP_209970938.1">
    <property type="nucleotide sequence ID" value="NZ_JAGGLB010000004.1"/>
</dbReference>